<comment type="subcellular location">
    <subcellularLocation>
        <location evidence="2">Periplasm</location>
    </subcellularLocation>
</comment>
<dbReference type="FunFam" id="3.40.630.40:FF:000001">
    <property type="entry name" value="N-acetylmuramoyl-L-alanine amidase"/>
    <property type="match status" value="1"/>
</dbReference>
<dbReference type="AlphaFoldDB" id="A0A1Y0I8Z9"/>
<evidence type="ECO:0000259" key="10">
    <source>
        <dbReference type="PROSITE" id="PS51782"/>
    </source>
</evidence>
<accession>A0A1Y0I8Z9</accession>
<dbReference type="GO" id="GO:0071555">
    <property type="term" value="P:cell wall organization"/>
    <property type="evidence" value="ECO:0007669"/>
    <property type="project" value="UniProtKB-KW"/>
</dbReference>
<keyword evidence="6" id="KW-0574">Periplasm</keyword>
<keyword evidence="12" id="KW-1185">Reference proteome</keyword>
<dbReference type="EC" id="3.5.1.28" evidence="4"/>
<dbReference type="SMART" id="SM00646">
    <property type="entry name" value="Ami_3"/>
    <property type="match status" value="1"/>
</dbReference>
<reference evidence="11 12" key="1">
    <citation type="submission" date="2017-05" db="EMBL/GenBank/DDBJ databases">
        <title>Genomic insights into alkan degradation activity of Oleiphilus messinensis.</title>
        <authorList>
            <person name="Kozyavkin S.A."/>
            <person name="Slesarev A.I."/>
            <person name="Golyshin P.N."/>
            <person name="Korzhenkov A."/>
            <person name="Golyshina O.N."/>
            <person name="Toshchakov S.V."/>
        </authorList>
    </citation>
    <scope>NUCLEOTIDE SEQUENCE [LARGE SCALE GENOMIC DNA]</scope>
    <source>
        <strain evidence="11 12">ME102</strain>
    </source>
</reference>
<dbReference type="InterPro" id="IPR002508">
    <property type="entry name" value="MurNAc-LAA_cat"/>
</dbReference>
<dbReference type="InterPro" id="IPR021731">
    <property type="entry name" value="AMIN_dom"/>
</dbReference>
<proteinExistence type="inferred from homology"/>
<name>A0A1Y0I8Z9_9GAMM</name>
<dbReference type="Pfam" id="PF01476">
    <property type="entry name" value="LysM"/>
    <property type="match status" value="1"/>
</dbReference>
<dbReference type="PANTHER" id="PTHR30404">
    <property type="entry name" value="N-ACETYLMURAMOYL-L-ALANINE AMIDASE"/>
    <property type="match status" value="1"/>
</dbReference>
<dbReference type="Proteomes" id="UP000196027">
    <property type="component" value="Chromosome"/>
</dbReference>
<dbReference type="SUPFAM" id="SSF54106">
    <property type="entry name" value="LysM domain"/>
    <property type="match status" value="1"/>
</dbReference>
<evidence type="ECO:0000256" key="3">
    <source>
        <dbReference type="ARBA" id="ARBA00010860"/>
    </source>
</evidence>
<dbReference type="Pfam" id="PF01520">
    <property type="entry name" value="Amidase_3"/>
    <property type="match status" value="1"/>
</dbReference>
<comment type="catalytic activity">
    <reaction evidence="1">
        <text>Hydrolyzes the link between N-acetylmuramoyl residues and L-amino acid residues in certain cell-wall glycopeptides.</text>
        <dbReference type="EC" id="3.5.1.28"/>
    </reaction>
</comment>
<dbReference type="InterPro" id="IPR036779">
    <property type="entry name" value="LysM_dom_sf"/>
</dbReference>
<evidence type="ECO:0000256" key="5">
    <source>
        <dbReference type="ARBA" id="ARBA00022729"/>
    </source>
</evidence>
<dbReference type="GO" id="GO:0030288">
    <property type="term" value="C:outer membrane-bounded periplasmic space"/>
    <property type="evidence" value="ECO:0007669"/>
    <property type="project" value="TreeGrafter"/>
</dbReference>
<dbReference type="SMART" id="SM00257">
    <property type="entry name" value="LysM"/>
    <property type="match status" value="1"/>
</dbReference>
<gene>
    <name evidence="11" type="ORF">OLMES_1830</name>
</gene>
<dbReference type="SUPFAM" id="SSF53187">
    <property type="entry name" value="Zn-dependent exopeptidases"/>
    <property type="match status" value="1"/>
</dbReference>
<keyword evidence="8" id="KW-0961">Cell wall biogenesis/degradation</keyword>
<dbReference type="CDD" id="cd00118">
    <property type="entry name" value="LysM"/>
    <property type="match status" value="1"/>
</dbReference>
<evidence type="ECO:0000256" key="9">
    <source>
        <dbReference type="ARBA" id="ARBA00074581"/>
    </source>
</evidence>
<dbReference type="Gene3D" id="2.60.40.3500">
    <property type="match status" value="1"/>
</dbReference>
<dbReference type="KEGG" id="ome:OLMES_1830"/>
<dbReference type="InterPro" id="IPR018392">
    <property type="entry name" value="LysM"/>
</dbReference>
<dbReference type="Gene3D" id="3.40.630.40">
    <property type="entry name" value="Zn-dependent exopeptidases"/>
    <property type="match status" value="1"/>
</dbReference>
<evidence type="ECO:0000256" key="7">
    <source>
        <dbReference type="ARBA" id="ARBA00022801"/>
    </source>
</evidence>
<feature type="domain" description="LysM" evidence="10">
    <location>
        <begin position="423"/>
        <end position="466"/>
    </location>
</feature>
<keyword evidence="7" id="KW-0378">Hydrolase</keyword>
<dbReference type="Gene3D" id="3.10.350.10">
    <property type="entry name" value="LysM domain"/>
    <property type="match status" value="1"/>
</dbReference>
<dbReference type="CDD" id="cd02696">
    <property type="entry name" value="MurNAc-LAA"/>
    <property type="match status" value="1"/>
</dbReference>
<comment type="similarity">
    <text evidence="3">Belongs to the N-acetylmuramoyl-L-alanine amidase 3 family.</text>
</comment>
<organism evidence="11 12">
    <name type="scientific">Oleiphilus messinensis</name>
    <dbReference type="NCBI Taxonomy" id="141451"/>
    <lineage>
        <taxon>Bacteria</taxon>
        <taxon>Pseudomonadati</taxon>
        <taxon>Pseudomonadota</taxon>
        <taxon>Gammaproteobacteria</taxon>
        <taxon>Oceanospirillales</taxon>
        <taxon>Oleiphilaceae</taxon>
        <taxon>Oleiphilus</taxon>
    </lineage>
</organism>
<dbReference type="GO" id="GO:0008745">
    <property type="term" value="F:N-acetylmuramoyl-L-alanine amidase activity"/>
    <property type="evidence" value="ECO:0007669"/>
    <property type="project" value="UniProtKB-EC"/>
</dbReference>
<dbReference type="PROSITE" id="PS51782">
    <property type="entry name" value="LYSM"/>
    <property type="match status" value="1"/>
</dbReference>
<dbReference type="GO" id="GO:0009253">
    <property type="term" value="P:peptidoglycan catabolic process"/>
    <property type="evidence" value="ECO:0007669"/>
    <property type="project" value="InterPro"/>
</dbReference>
<evidence type="ECO:0000256" key="8">
    <source>
        <dbReference type="ARBA" id="ARBA00023316"/>
    </source>
</evidence>
<sequence length="469" mass="51004">MPLELVKGGLARMASFVCGRVDWRSLGCSVLLGLFCSAASAVDILGGRIWPAPDHTRLVLDLSAATQYKVFTLSNPDRVVIDVKGAQLKGRLALDGLEKTQIDRIRTAPRGTGDFRVVLDVMRKTAPKSFLLQPNQQYGDRLVVDLYDQDKVPADEVVEVVPDVEKKRVDLTEKRDLVIVIDAGHGGEDPGAIGPGGVREKNVVLAISKQLDALIDKTPGYGGKLTRTGDYYVGLRNRTKLARKHNADLFVSIHADAFKKPQAKGASVYALSKRGATSETARWLAASENRADLIGGVGGVSLGDKDEVLAGVLLDLSMTASMKASLGIGDEVLQSVGRVSKLHKKRVEQAGFVVLKSPDIPSILVETGFISNPVESRKLNSRKYQKRMAEAIYRGLQKYFQVNAPVGTYVAWQRDRGQEDGFMAYKIQRGDTLSEIAKRTRVSVAQLRKINGLSSDSIQIGQVINIPAS</sequence>
<evidence type="ECO:0000313" key="11">
    <source>
        <dbReference type="EMBL" id="ARU55904.1"/>
    </source>
</evidence>
<dbReference type="EMBL" id="CP021425">
    <property type="protein sequence ID" value="ARU55904.1"/>
    <property type="molecule type" value="Genomic_DNA"/>
</dbReference>
<evidence type="ECO:0000256" key="6">
    <source>
        <dbReference type="ARBA" id="ARBA00022764"/>
    </source>
</evidence>
<evidence type="ECO:0000313" key="12">
    <source>
        <dbReference type="Proteomes" id="UP000196027"/>
    </source>
</evidence>
<keyword evidence="5" id="KW-0732">Signal</keyword>
<dbReference type="Pfam" id="PF11741">
    <property type="entry name" value="AMIN"/>
    <property type="match status" value="1"/>
</dbReference>
<evidence type="ECO:0000256" key="1">
    <source>
        <dbReference type="ARBA" id="ARBA00001561"/>
    </source>
</evidence>
<protein>
    <recommendedName>
        <fullName evidence="9">N-acetylmuramoyl-L-alanine amidase AmiC</fullName>
        <ecNumber evidence="4">3.5.1.28</ecNumber>
    </recommendedName>
</protein>
<dbReference type="RefSeq" id="WP_232465300.1">
    <property type="nucleotide sequence ID" value="NZ_CP021425.1"/>
</dbReference>
<evidence type="ECO:0000256" key="4">
    <source>
        <dbReference type="ARBA" id="ARBA00011901"/>
    </source>
</evidence>
<evidence type="ECO:0000256" key="2">
    <source>
        <dbReference type="ARBA" id="ARBA00004418"/>
    </source>
</evidence>
<dbReference type="PANTHER" id="PTHR30404:SF0">
    <property type="entry name" value="N-ACETYLMURAMOYL-L-ALANINE AMIDASE AMIC"/>
    <property type="match status" value="1"/>
</dbReference>
<dbReference type="InterPro" id="IPR050695">
    <property type="entry name" value="N-acetylmuramoyl_amidase_3"/>
</dbReference>